<dbReference type="Gene3D" id="1.20.120.520">
    <property type="entry name" value="nmb1532 protein domain like"/>
    <property type="match status" value="1"/>
</dbReference>
<dbReference type="GO" id="GO:0005886">
    <property type="term" value="C:plasma membrane"/>
    <property type="evidence" value="ECO:0007669"/>
    <property type="project" value="TreeGrafter"/>
</dbReference>
<dbReference type="PANTHER" id="PTHR39966">
    <property type="entry name" value="BLL2471 PROTEIN-RELATED"/>
    <property type="match status" value="1"/>
</dbReference>
<dbReference type="PANTHER" id="PTHR39966:SF3">
    <property type="entry name" value="DUF438 DOMAIN-CONTAINING PROTEIN"/>
    <property type="match status" value="1"/>
</dbReference>
<dbReference type="InterPro" id="IPR012312">
    <property type="entry name" value="Hemerythrin-like"/>
</dbReference>
<name>G5JML3_STRCG</name>
<keyword evidence="4" id="KW-1185">Reference proteome</keyword>
<evidence type="ECO:0000313" key="3">
    <source>
        <dbReference type="EMBL" id="EHI74917.1"/>
    </source>
</evidence>
<dbReference type="InterPro" id="IPR035965">
    <property type="entry name" value="PAS-like_dom_sf"/>
</dbReference>
<dbReference type="Pfam" id="PF13596">
    <property type="entry name" value="PAS_10"/>
    <property type="match status" value="1"/>
</dbReference>
<dbReference type="Proteomes" id="UP000004322">
    <property type="component" value="Unassembled WGS sequence"/>
</dbReference>
<sequence length="457" mass="52660">MTNNRIGILKDILLDLHHGASPETVQERFDKTFKGVSALEISLMEHELMSDEKSGVTFEDVMDLCDVHANLFKNAVEEVEVADADHPGHPVYVFKQENLALRGALLRIRRILENLDQPENEDFQADMIKGLKHQLALLGQFQLHYQRKEDLFFPIMEAYGHDSPPRVMWGVDDEIRDLFKELESHVNLLPNVTVASVSQSFEAFAHEFEEMIFKEESILLMILLEIFTQDDWLKIAEESDAIGYAIVRPEEKWLPKREDFEKNSDQAGDQGAAENLVDQTSSEYHFAEGQEQVIDTPAGQFKISFTPKARGEEIDRQAPQKFTNGYLSLEQANLILDHLPLEVTFVNKDDIFQYYNNSIPAQDMIFKRNPSQIGRHVELCHPPKVLDKVKRVFELLKSGHKDKVTMWFKSQKRGQFVYVTYAAVRDQAGQFQGVLEYVQDIQPFFNLEGDNQRDIIE</sequence>
<accession>G5JML3</accession>
<evidence type="ECO:0000259" key="1">
    <source>
        <dbReference type="Pfam" id="PF01814"/>
    </source>
</evidence>
<comment type="caution">
    <text evidence="3">The sequence shown here is derived from an EMBL/GenBank/DDBJ whole genome shotgun (WGS) entry which is preliminary data.</text>
</comment>
<dbReference type="EMBL" id="AEUV02000002">
    <property type="protein sequence ID" value="EHI74917.1"/>
    <property type="molecule type" value="Genomic_DNA"/>
</dbReference>
<proteinExistence type="predicted"/>
<dbReference type="SUPFAM" id="SSF55785">
    <property type="entry name" value="PYP-like sensor domain (PAS domain)"/>
    <property type="match status" value="1"/>
</dbReference>
<dbReference type="Pfam" id="PF01814">
    <property type="entry name" value="Hemerythrin"/>
    <property type="match status" value="1"/>
</dbReference>
<dbReference type="OrthoDB" id="9769774at2"/>
<dbReference type="Pfam" id="PF04282">
    <property type="entry name" value="DUF438"/>
    <property type="match status" value="1"/>
</dbReference>
<dbReference type="eggNOG" id="COG2461">
    <property type="taxonomic scope" value="Bacteria"/>
</dbReference>
<reference evidence="3" key="1">
    <citation type="submission" date="2011-07" db="EMBL/GenBank/DDBJ databases">
        <authorList>
            <person name="Stanhope M.J."/>
            <person name="Durkin A.S."/>
            <person name="Hostetler J."/>
            <person name="Kim M."/>
            <person name="Radune D."/>
            <person name="Singh I."/>
            <person name="Town C.D."/>
        </authorList>
    </citation>
    <scope>NUCLEOTIDE SEQUENCE [LARGE SCALE GENOMIC DNA]</scope>
    <source>
        <strain evidence="3">HS-6</strain>
    </source>
</reference>
<dbReference type="AlphaFoldDB" id="G5JML3"/>
<organism evidence="3 4">
    <name type="scientific">Streptococcus criceti HS-6</name>
    <dbReference type="NCBI Taxonomy" id="873449"/>
    <lineage>
        <taxon>Bacteria</taxon>
        <taxon>Bacillati</taxon>
        <taxon>Bacillota</taxon>
        <taxon>Bacilli</taxon>
        <taxon>Lactobacillales</taxon>
        <taxon>Streptococcaceae</taxon>
        <taxon>Streptococcus</taxon>
    </lineage>
</organism>
<dbReference type="Gene3D" id="3.30.450.20">
    <property type="entry name" value="PAS domain"/>
    <property type="match status" value="1"/>
</dbReference>
<protein>
    <submittedName>
        <fullName evidence="3">Sensory box protein</fullName>
    </submittedName>
</protein>
<evidence type="ECO:0000259" key="2">
    <source>
        <dbReference type="Pfam" id="PF04282"/>
    </source>
</evidence>
<dbReference type="STRING" id="873449.STRCR_1275"/>
<evidence type="ECO:0000313" key="4">
    <source>
        <dbReference type="Proteomes" id="UP000004322"/>
    </source>
</evidence>
<gene>
    <name evidence="3" type="ORF">STRCR_1275</name>
</gene>
<feature type="domain" description="Hemerythrin-like" evidence="1">
    <location>
        <begin position="89"/>
        <end position="221"/>
    </location>
</feature>
<feature type="domain" description="DUF438" evidence="2">
    <location>
        <begin position="9"/>
        <end position="77"/>
    </location>
</feature>
<dbReference type="InterPro" id="IPR007380">
    <property type="entry name" value="DUF438"/>
</dbReference>